<proteinExistence type="predicted"/>
<dbReference type="AlphaFoldDB" id="A0A4R6K0L4"/>
<name>A0A4R6K0L4_9ACTN</name>
<comment type="caution">
    <text evidence="1">The sequence shown here is derived from an EMBL/GenBank/DDBJ whole genome shotgun (WGS) entry which is preliminary data.</text>
</comment>
<protein>
    <recommendedName>
        <fullName evidence="3">Flavin reductase</fullName>
    </recommendedName>
</protein>
<dbReference type="EMBL" id="SNWR01000001">
    <property type="protein sequence ID" value="TDO40675.1"/>
    <property type="molecule type" value="Genomic_DNA"/>
</dbReference>
<keyword evidence="2" id="KW-1185">Reference proteome</keyword>
<reference evidence="1 2" key="1">
    <citation type="submission" date="2019-03" db="EMBL/GenBank/DDBJ databases">
        <title>Sequencing the genomes of 1000 actinobacteria strains.</title>
        <authorList>
            <person name="Klenk H.-P."/>
        </authorList>
    </citation>
    <scope>NUCLEOTIDE SEQUENCE [LARGE SCALE GENOMIC DNA]</scope>
    <source>
        <strain evidence="1 2">DSM 43805</strain>
    </source>
</reference>
<dbReference type="OrthoDB" id="3393036at2"/>
<organism evidence="1 2">
    <name type="scientific">Paractinoplanes brasiliensis</name>
    <dbReference type="NCBI Taxonomy" id="52695"/>
    <lineage>
        <taxon>Bacteria</taxon>
        <taxon>Bacillati</taxon>
        <taxon>Actinomycetota</taxon>
        <taxon>Actinomycetes</taxon>
        <taxon>Micromonosporales</taxon>
        <taxon>Micromonosporaceae</taxon>
        <taxon>Paractinoplanes</taxon>
    </lineage>
</organism>
<evidence type="ECO:0000313" key="1">
    <source>
        <dbReference type="EMBL" id="TDO40675.1"/>
    </source>
</evidence>
<evidence type="ECO:0000313" key="2">
    <source>
        <dbReference type="Proteomes" id="UP000294901"/>
    </source>
</evidence>
<dbReference type="Proteomes" id="UP000294901">
    <property type="component" value="Unassembled WGS sequence"/>
</dbReference>
<evidence type="ECO:0008006" key="3">
    <source>
        <dbReference type="Google" id="ProtNLM"/>
    </source>
</evidence>
<gene>
    <name evidence="1" type="ORF">C8E87_4394</name>
</gene>
<sequence>MAGALTSEHHPGRPSWDCLACGKPWPCDPAREALALELGRTPLAMYLCAHLHEAARDMPTTSPGELYERFLAWTRGPARRAGTAGPASCPH</sequence>
<accession>A0A4R6K0L4</accession>